<dbReference type="EMBL" id="KI632313">
    <property type="protein sequence ID" value="EYU18880.1"/>
    <property type="molecule type" value="Genomic_DNA"/>
</dbReference>
<dbReference type="InterPro" id="IPR006677">
    <property type="entry name" value="tRNA_intron_Endonuc_cat-like"/>
</dbReference>
<comment type="similarity">
    <text evidence="1">Belongs to the tRNA-intron endonuclease family.</text>
</comment>
<dbReference type="Pfam" id="PF01974">
    <property type="entry name" value="tRNA_int_endo"/>
    <property type="match status" value="1"/>
</dbReference>
<name>A0A022PXA4_ERYGU</name>
<feature type="non-terminal residue" evidence="6">
    <location>
        <position position="246"/>
    </location>
</feature>
<dbReference type="PANTHER" id="PTHR21227:SF0">
    <property type="entry name" value="TRNA-SPLICING ENDONUCLEASE SUBUNIT SEN2"/>
    <property type="match status" value="1"/>
</dbReference>
<dbReference type="SUPFAM" id="SSF53032">
    <property type="entry name" value="tRNA-intron endonuclease catalytic domain-like"/>
    <property type="match status" value="1"/>
</dbReference>
<dbReference type="PANTHER" id="PTHR21227">
    <property type="entry name" value="TRNA-SPLICING ENDONUCLEASE SUBUNIT SEN2"/>
    <property type="match status" value="1"/>
</dbReference>
<dbReference type="InterPro" id="IPR011856">
    <property type="entry name" value="tRNA_endonuc-like_dom_sf"/>
</dbReference>
<evidence type="ECO:0000313" key="6">
    <source>
        <dbReference type="EMBL" id="EYU18880.1"/>
    </source>
</evidence>
<reference evidence="6 7" key="1">
    <citation type="journal article" date="2013" name="Proc. Natl. Acad. Sci. U.S.A.">
        <title>Fine-scale variation in meiotic recombination in Mimulus inferred from population shotgun sequencing.</title>
        <authorList>
            <person name="Hellsten U."/>
            <person name="Wright K.M."/>
            <person name="Jenkins J."/>
            <person name="Shu S."/>
            <person name="Yuan Y."/>
            <person name="Wessler S.R."/>
            <person name="Schmutz J."/>
            <person name="Willis J.H."/>
            <person name="Rokhsar D.S."/>
        </authorList>
    </citation>
    <scope>NUCLEOTIDE SEQUENCE [LARGE SCALE GENOMIC DNA]</scope>
    <source>
        <strain evidence="7">cv. DUN x IM62</strain>
    </source>
</reference>
<accession>A0A022PXA4</accession>
<dbReference type="GO" id="GO:0003676">
    <property type="term" value="F:nucleic acid binding"/>
    <property type="evidence" value="ECO:0007669"/>
    <property type="project" value="InterPro"/>
</dbReference>
<feature type="domain" description="tRNA intron endonuclease catalytic" evidence="4">
    <location>
        <begin position="119"/>
        <end position="202"/>
    </location>
</feature>
<dbReference type="Pfam" id="PF02778">
    <property type="entry name" value="tRNA_int_endo_N"/>
    <property type="match status" value="1"/>
</dbReference>
<dbReference type="InterPro" id="IPR006676">
    <property type="entry name" value="tRNA_splic"/>
</dbReference>
<dbReference type="eggNOG" id="KOG4685">
    <property type="taxonomic scope" value="Eukaryota"/>
</dbReference>
<dbReference type="GO" id="GO:0008033">
    <property type="term" value="P:tRNA processing"/>
    <property type="evidence" value="ECO:0000318"/>
    <property type="project" value="GO_Central"/>
</dbReference>
<dbReference type="GO" id="GO:0000214">
    <property type="term" value="C:tRNA-intron endonuclease complex"/>
    <property type="evidence" value="ECO:0000318"/>
    <property type="project" value="GO_Central"/>
</dbReference>
<dbReference type="InterPro" id="IPR036167">
    <property type="entry name" value="tRNA_intron_Endo_cat-like_sf"/>
</dbReference>
<protein>
    <recommendedName>
        <fullName evidence="2">tRNA-intron lyase</fullName>
        <ecNumber evidence="2">4.6.1.16</ecNumber>
    </recommendedName>
</protein>
<feature type="domain" description="tRNA intron endonuclease N-terminal" evidence="5">
    <location>
        <begin position="36"/>
        <end position="108"/>
    </location>
</feature>
<comment type="catalytic activity">
    <reaction evidence="3">
        <text>pretRNA = a 3'-half-tRNA molecule with a 5'-OH end + a 5'-half-tRNA molecule with a 2',3'-cyclic phosphate end + an intron with a 2',3'-cyclic phosphate and a 5'-hydroxyl terminus.</text>
        <dbReference type="EC" id="4.6.1.16"/>
    </reaction>
</comment>
<evidence type="ECO:0000256" key="1">
    <source>
        <dbReference type="ARBA" id="ARBA00008078"/>
    </source>
</evidence>
<dbReference type="GO" id="GO:0000379">
    <property type="term" value="P:tRNA-type intron splice site recognition and cleavage"/>
    <property type="evidence" value="ECO:0000318"/>
    <property type="project" value="GO_Central"/>
</dbReference>
<evidence type="ECO:0000259" key="5">
    <source>
        <dbReference type="Pfam" id="PF02778"/>
    </source>
</evidence>
<gene>
    <name evidence="6" type="ORF">MIMGU_mgv1a022600mg</name>
</gene>
<dbReference type="STRING" id="4155.A0A022PXA4"/>
<keyword evidence="7" id="KW-1185">Reference proteome</keyword>
<dbReference type="Gene3D" id="3.40.1350.10">
    <property type="match status" value="1"/>
</dbReference>
<dbReference type="GO" id="GO:0000213">
    <property type="term" value="F:tRNA-intron lyase activity"/>
    <property type="evidence" value="ECO:0000318"/>
    <property type="project" value="GO_Central"/>
</dbReference>
<sequence length="246" mass="27974">MPARWKGKAAEAKALAEPMSTIVYRLQSSLIESNSQGILSGSSVLLAAHEEQTELFNHACFGRPVITTEKNKQWFQLCLEEAFYLCTVMKCIKIVGQNNCVKNEEELWDYMSSKRVNFPILYKAYSHLRTKNWVVRAGSQYGVDFVAYRHHPALVHSEYAVIATSDEDGNGNRRLKVWSDFHCTLRLCGSVAKTLLVLHISRNCNDCDGASSSPWSINYYSVEERIVARWNPEQSRENCTVAEKEP</sequence>
<dbReference type="Proteomes" id="UP000030748">
    <property type="component" value="Unassembled WGS sequence"/>
</dbReference>
<evidence type="ECO:0000256" key="3">
    <source>
        <dbReference type="ARBA" id="ARBA00034031"/>
    </source>
</evidence>
<dbReference type="CDD" id="cd22363">
    <property type="entry name" value="tRNA-intron_lyase_C"/>
    <property type="match status" value="1"/>
</dbReference>
<evidence type="ECO:0000256" key="2">
    <source>
        <dbReference type="ARBA" id="ARBA00012573"/>
    </source>
</evidence>
<evidence type="ECO:0000259" key="4">
    <source>
        <dbReference type="Pfam" id="PF01974"/>
    </source>
</evidence>
<dbReference type="GO" id="GO:0005737">
    <property type="term" value="C:cytoplasm"/>
    <property type="evidence" value="ECO:0000318"/>
    <property type="project" value="GO_Central"/>
</dbReference>
<organism evidence="6 7">
    <name type="scientific">Erythranthe guttata</name>
    <name type="common">Yellow monkey flower</name>
    <name type="synonym">Mimulus guttatus</name>
    <dbReference type="NCBI Taxonomy" id="4155"/>
    <lineage>
        <taxon>Eukaryota</taxon>
        <taxon>Viridiplantae</taxon>
        <taxon>Streptophyta</taxon>
        <taxon>Embryophyta</taxon>
        <taxon>Tracheophyta</taxon>
        <taxon>Spermatophyta</taxon>
        <taxon>Magnoliopsida</taxon>
        <taxon>eudicotyledons</taxon>
        <taxon>Gunneridae</taxon>
        <taxon>Pentapetalae</taxon>
        <taxon>asterids</taxon>
        <taxon>lamiids</taxon>
        <taxon>Lamiales</taxon>
        <taxon>Phrymaceae</taxon>
        <taxon>Erythranthe</taxon>
    </lineage>
</organism>
<dbReference type="Gene3D" id="3.40.1170.20">
    <property type="entry name" value="tRNA intron endonuclease, N-terminal domain"/>
    <property type="match status" value="1"/>
</dbReference>
<dbReference type="EC" id="4.6.1.16" evidence="2"/>
<evidence type="ECO:0000313" key="7">
    <source>
        <dbReference type="Proteomes" id="UP000030748"/>
    </source>
</evidence>
<dbReference type="AlphaFoldDB" id="A0A022PXA4"/>
<dbReference type="InterPro" id="IPR006678">
    <property type="entry name" value="tRNA_intron_Endonuc_N"/>
</dbReference>
<dbReference type="FunFam" id="3.40.1350.10:FF:000005">
    <property type="entry name" value="tRNA-splicing endonuclease subunit Sen2-1"/>
    <property type="match status" value="1"/>
</dbReference>
<proteinExistence type="inferred from homology"/>